<organism evidence="1 2">
    <name type="scientific">Ruminococcus albus 8</name>
    <dbReference type="NCBI Taxonomy" id="246199"/>
    <lineage>
        <taxon>Bacteria</taxon>
        <taxon>Bacillati</taxon>
        <taxon>Bacillota</taxon>
        <taxon>Clostridia</taxon>
        <taxon>Eubacteriales</taxon>
        <taxon>Oscillospiraceae</taxon>
        <taxon>Ruminococcus</taxon>
    </lineage>
</organism>
<dbReference type="EMBL" id="ADKM02000111">
    <property type="protein sequence ID" value="EGC02099.1"/>
    <property type="molecule type" value="Genomic_DNA"/>
</dbReference>
<sequence>MTASQIVFLRFPVPEKSDIPTRVKCHRRKTAAAPAKTFTRDDRRLFKQYISARTPRHEQVFAALHEHLPAPQVVNTQYVGGYGYLHRHGLPRFKVYPLKAAQLLYRSAYCRIFHREVYLHHLVTAEVRNISDSHLCQRTVFGLRDIHIKVLEFSVTQPMPERVKRRSLEIHVGTARRFYVVIHYVGQIVFRPVPCQRQSARRRIFTRYHLADRCA</sequence>
<protein>
    <submittedName>
        <fullName evidence="1">Uncharacterized protein</fullName>
    </submittedName>
</protein>
<keyword evidence="2" id="KW-1185">Reference proteome</keyword>
<gene>
    <name evidence="1" type="ORF">CUS_4892</name>
</gene>
<dbReference type="AlphaFoldDB" id="E9SF29"/>
<name>E9SF29_RUMAL</name>
<proteinExistence type="predicted"/>
<accession>E9SF29</accession>
<comment type="caution">
    <text evidence="1">The sequence shown here is derived from an EMBL/GenBank/DDBJ whole genome shotgun (WGS) entry which is preliminary data.</text>
</comment>
<dbReference type="Proteomes" id="UP000004259">
    <property type="component" value="Unassembled WGS sequence"/>
</dbReference>
<evidence type="ECO:0000313" key="2">
    <source>
        <dbReference type="Proteomes" id="UP000004259"/>
    </source>
</evidence>
<reference evidence="1 2" key="1">
    <citation type="submission" date="2011-02" db="EMBL/GenBank/DDBJ databases">
        <authorList>
            <person name="Nelson K.E."/>
            <person name="Sutton G."/>
            <person name="Torralba M."/>
            <person name="Durkin S."/>
            <person name="Harkins D."/>
            <person name="Montgomery R."/>
            <person name="Ziemer C."/>
            <person name="Klaassens E."/>
            <person name="Ocuiv P."/>
            <person name="Morrison M."/>
        </authorList>
    </citation>
    <scope>NUCLEOTIDE SEQUENCE [LARGE SCALE GENOMIC DNA]</scope>
    <source>
        <strain evidence="1 2">8</strain>
    </source>
</reference>
<evidence type="ECO:0000313" key="1">
    <source>
        <dbReference type="EMBL" id="EGC02099.1"/>
    </source>
</evidence>